<dbReference type="EMBL" id="CP017195">
    <property type="protein sequence ID" value="QDJ27712.1"/>
    <property type="molecule type" value="Genomic_DNA"/>
</dbReference>
<proteinExistence type="predicted"/>
<name>A0A7L4WF31_9LACT</name>
<dbReference type="AlphaFoldDB" id="A0A7L4WF31"/>
<dbReference type="KEGG" id="lpaa:BHS01_03785"/>
<protein>
    <submittedName>
        <fullName evidence="1">Uncharacterized protein</fullName>
    </submittedName>
</protein>
<reference evidence="1 2" key="1">
    <citation type="submission" date="2016-09" db="EMBL/GenBank/DDBJ databases">
        <title>Lactic acid bacteria from MAP meat Genome sequencing and assembly.</title>
        <authorList>
            <person name="Behr J."/>
            <person name="Hilgarth M."/>
            <person name="Vogel R.F."/>
        </authorList>
    </citation>
    <scope>NUCLEOTIDE SEQUENCE [LARGE SCALE GENOMIC DNA]</scope>
    <source>
        <strain evidence="1 2">TMW21615</strain>
    </source>
</reference>
<organism evidence="1 2">
    <name type="scientific">Pseudolactococcus paracarnosus</name>
    <dbReference type="NCBI Taxonomy" id="2749962"/>
    <lineage>
        <taxon>Bacteria</taxon>
        <taxon>Bacillati</taxon>
        <taxon>Bacillota</taxon>
        <taxon>Bacilli</taxon>
        <taxon>Lactobacillales</taxon>
        <taxon>Streptococcaceae</taxon>
        <taxon>Pseudolactococcus</taxon>
    </lineage>
</organism>
<gene>
    <name evidence="1" type="ORF">BHS01_03785</name>
</gene>
<evidence type="ECO:0000313" key="1">
    <source>
        <dbReference type="EMBL" id="QDJ27712.1"/>
    </source>
</evidence>
<sequence>MTDNEKINIEVVEMTNFKEGTCTACVEEEGRCPACKVQDIGETYDPDSSDKAWEYYKHVYKDEKEKCDKRLEFLNKLNGDGKIDTKYQLKKKSNRLIAETIDKTIPIPDFAGDTMFNFKHGKYSSFIKVSGIDTNQLVRCAKNHHSLLNFSLMPKTGAMNNVKGARYDDPCNFFVKLNKYLCIPKPIRSESISIIFKDTFEIFNHATYLNLPVIKNFLDEFVSLDDYCKTFYNIDKTYKYLELSKENVIDKWLKQYMDLAEDYWEMRHKQLQNDLLKSNLCQSCKQGDCNCHHYYYTDRDGTSKSYCYHDNCKPETSI</sequence>
<dbReference type="Proteomes" id="UP000516280">
    <property type="component" value="Chromosome"/>
</dbReference>
<dbReference type="RefSeq" id="WP_109834834.1">
    <property type="nucleotide sequence ID" value="NZ_CP017195.1"/>
</dbReference>
<accession>A0A7L4WF31</accession>
<evidence type="ECO:0000313" key="2">
    <source>
        <dbReference type="Proteomes" id="UP000516280"/>
    </source>
</evidence>